<dbReference type="InterPro" id="IPR001387">
    <property type="entry name" value="Cro/C1-type_HTH"/>
</dbReference>
<dbReference type="SMART" id="SM00530">
    <property type="entry name" value="HTH_XRE"/>
    <property type="match status" value="1"/>
</dbReference>
<evidence type="ECO:0000256" key="3">
    <source>
        <dbReference type="ARBA" id="ARBA00023163"/>
    </source>
</evidence>
<gene>
    <name evidence="6" type="ORF">UBAL3_80150044</name>
</gene>
<dbReference type="CDD" id="cd06529">
    <property type="entry name" value="S24_LexA-like"/>
    <property type="match status" value="1"/>
</dbReference>
<proteinExistence type="predicted"/>
<dbReference type="InterPro" id="IPR010982">
    <property type="entry name" value="Lambda_DNA-bd_dom_sf"/>
</dbReference>
<evidence type="ECO:0000313" key="6">
    <source>
        <dbReference type="EMBL" id="EES53255.1"/>
    </source>
</evidence>
<dbReference type="InterPro" id="IPR015927">
    <property type="entry name" value="Peptidase_S24_S26A/B/C"/>
</dbReference>
<dbReference type="SUPFAM" id="SSF47413">
    <property type="entry name" value="lambda repressor-like DNA-binding domains"/>
    <property type="match status" value="1"/>
</dbReference>
<keyword evidence="2" id="KW-0238">DNA-binding</keyword>
<dbReference type="Proteomes" id="UP000009374">
    <property type="component" value="Unassembled WGS sequence"/>
</dbReference>
<dbReference type="Gene3D" id="2.10.109.10">
    <property type="entry name" value="Umud Fragment, subunit A"/>
    <property type="match status" value="1"/>
</dbReference>
<protein>
    <submittedName>
        <fullName evidence="6">Putative phage repressor</fullName>
    </submittedName>
</protein>
<dbReference type="InterPro" id="IPR039418">
    <property type="entry name" value="LexA-like"/>
</dbReference>
<evidence type="ECO:0000256" key="4">
    <source>
        <dbReference type="SAM" id="MobiDB-lite"/>
    </source>
</evidence>
<dbReference type="PROSITE" id="PS50943">
    <property type="entry name" value="HTH_CROC1"/>
    <property type="match status" value="1"/>
</dbReference>
<dbReference type="Pfam" id="PF01381">
    <property type="entry name" value="HTH_3"/>
    <property type="match status" value="1"/>
</dbReference>
<reference evidence="6 7" key="1">
    <citation type="journal article" date="2009" name="Appl. Environ. Microbiol.">
        <title>Community genomic and proteomic analyses of chemoautotrophic iron-oxidizing "Leptospirillum rubarum" (Group II) and "Leptospirillum ferrodiazotrophum" (Group III) bacteria in acid mine drainage biofilms.</title>
        <authorList>
            <person name="Goltsman D.S."/>
            <person name="Denef V.J."/>
            <person name="Singer S.W."/>
            <person name="VerBerkmoes N.C."/>
            <person name="Lefsrud M."/>
            <person name="Mueller R.S."/>
            <person name="Dick G.J."/>
            <person name="Sun C.L."/>
            <person name="Wheeler K.E."/>
            <person name="Zemla A."/>
            <person name="Baker B.J."/>
            <person name="Hauser L."/>
            <person name="Land M."/>
            <person name="Shah M.B."/>
            <person name="Thelen M.P."/>
            <person name="Hettich R.L."/>
            <person name="Banfield J.F."/>
        </authorList>
    </citation>
    <scope>NUCLEOTIDE SEQUENCE [LARGE SCALE GENOMIC DNA]</scope>
</reference>
<evidence type="ECO:0000256" key="1">
    <source>
        <dbReference type="ARBA" id="ARBA00023015"/>
    </source>
</evidence>
<evidence type="ECO:0000313" key="7">
    <source>
        <dbReference type="Proteomes" id="UP000009374"/>
    </source>
</evidence>
<evidence type="ECO:0000256" key="2">
    <source>
        <dbReference type="ARBA" id="ARBA00023125"/>
    </source>
</evidence>
<keyword evidence="7" id="KW-1185">Reference proteome</keyword>
<dbReference type="Pfam" id="PF00717">
    <property type="entry name" value="Peptidase_S24"/>
    <property type="match status" value="1"/>
</dbReference>
<name>C6HVZ3_9BACT</name>
<dbReference type="SUPFAM" id="SSF51306">
    <property type="entry name" value="LexA/Signal peptidase"/>
    <property type="match status" value="1"/>
</dbReference>
<dbReference type="PANTHER" id="PTHR40661:SF3">
    <property type="entry name" value="FELS-1 PROPHAGE TRANSCRIPTIONAL REGULATOR"/>
    <property type="match status" value="1"/>
</dbReference>
<evidence type="ECO:0000259" key="5">
    <source>
        <dbReference type="PROSITE" id="PS50943"/>
    </source>
</evidence>
<dbReference type="InterPro" id="IPR036286">
    <property type="entry name" value="LexA/Signal_pep-like_sf"/>
</dbReference>
<dbReference type="AlphaFoldDB" id="C6HVZ3"/>
<keyword evidence="3" id="KW-0804">Transcription</keyword>
<dbReference type="GO" id="GO:0003677">
    <property type="term" value="F:DNA binding"/>
    <property type="evidence" value="ECO:0007669"/>
    <property type="project" value="UniProtKB-KW"/>
</dbReference>
<dbReference type="EMBL" id="GG693867">
    <property type="protein sequence ID" value="EES53255.1"/>
    <property type="molecule type" value="Genomic_DNA"/>
</dbReference>
<feature type="region of interest" description="Disordered" evidence="4">
    <location>
        <begin position="1"/>
        <end position="24"/>
    </location>
</feature>
<dbReference type="CDD" id="cd00093">
    <property type="entry name" value="HTH_XRE"/>
    <property type="match status" value="1"/>
</dbReference>
<keyword evidence="1" id="KW-0805">Transcription regulation</keyword>
<feature type="compositionally biased region" description="Basic and acidic residues" evidence="4">
    <location>
        <begin position="1"/>
        <end position="11"/>
    </location>
</feature>
<feature type="domain" description="HTH cro/C1-type" evidence="5">
    <location>
        <begin position="8"/>
        <end position="61"/>
    </location>
</feature>
<dbReference type="Gene3D" id="1.10.260.40">
    <property type="entry name" value="lambda repressor-like DNA-binding domains"/>
    <property type="match status" value="1"/>
</dbReference>
<dbReference type="PANTHER" id="PTHR40661">
    <property type="match status" value="1"/>
</dbReference>
<sequence length="227" mass="25485">MMTLGDRLKEARTKRKLSQTALSEKSGVPQQTIHAIENKKAKSTGHLFPLAKALHINPEWLSTGEGEMERKPLEESFLGEPASPGYGAPFSIPVFAITAGMGRGRFLDSEQVLKIVVFDPATLRDMNLSGSVHGIVAVYADGESMLPTIPPKSIVFVDRNQRDLRDGVYLVRLEEMIYVKRLQRLPNHKVKVISDNPVYQPFEVDLKNGDDFEILGKVLRVWIERTF</sequence>
<organism evidence="6 7">
    <name type="scientific">Leptospirillum ferrodiazotrophum</name>
    <dbReference type="NCBI Taxonomy" id="412449"/>
    <lineage>
        <taxon>Bacteria</taxon>
        <taxon>Pseudomonadati</taxon>
        <taxon>Nitrospirota</taxon>
        <taxon>Nitrospiria</taxon>
        <taxon>Nitrospirales</taxon>
        <taxon>Nitrospiraceae</taxon>
        <taxon>Leptospirillum</taxon>
    </lineage>
</organism>
<accession>C6HVZ3</accession>